<dbReference type="Proteomes" id="UP001307889">
    <property type="component" value="Chromosome 8"/>
</dbReference>
<protein>
    <submittedName>
        <fullName evidence="1">Uncharacterized protein</fullName>
    </submittedName>
</protein>
<keyword evidence="2" id="KW-1185">Reference proteome</keyword>
<name>A0ABN7AYE4_9HEMI</name>
<sequence length="93" mass="10075">MHLRVIPARGDDAGIFGNSKTHLALGRGPERTCRPAPYRSVRSGAAVGGATGPQAMLVPLTPYHNFLCGLVVVVVVHPQLFDRSRTDRTRGWN</sequence>
<reference evidence="1 2" key="1">
    <citation type="submission" date="2023-09" db="EMBL/GenBank/DDBJ databases">
        <title>Nesidiocoris tenuis whole genome shotgun sequence.</title>
        <authorList>
            <person name="Shibata T."/>
            <person name="Shimoda M."/>
            <person name="Kobayashi T."/>
            <person name="Uehara T."/>
        </authorList>
    </citation>
    <scope>NUCLEOTIDE SEQUENCE [LARGE SCALE GENOMIC DNA]</scope>
    <source>
        <strain evidence="1 2">Japan</strain>
    </source>
</reference>
<accession>A0ABN7AYE4</accession>
<evidence type="ECO:0000313" key="2">
    <source>
        <dbReference type="Proteomes" id="UP001307889"/>
    </source>
</evidence>
<gene>
    <name evidence="1" type="ORF">NTJ_10023</name>
</gene>
<evidence type="ECO:0000313" key="1">
    <source>
        <dbReference type="EMBL" id="BES97209.1"/>
    </source>
</evidence>
<organism evidence="1 2">
    <name type="scientific">Nesidiocoris tenuis</name>
    <dbReference type="NCBI Taxonomy" id="355587"/>
    <lineage>
        <taxon>Eukaryota</taxon>
        <taxon>Metazoa</taxon>
        <taxon>Ecdysozoa</taxon>
        <taxon>Arthropoda</taxon>
        <taxon>Hexapoda</taxon>
        <taxon>Insecta</taxon>
        <taxon>Pterygota</taxon>
        <taxon>Neoptera</taxon>
        <taxon>Paraneoptera</taxon>
        <taxon>Hemiptera</taxon>
        <taxon>Heteroptera</taxon>
        <taxon>Panheteroptera</taxon>
        <taxon>Cimicomorpha</taxon>
        <taxon>Miridae</taxon>
        <taxon>Dicyphina</taxon>
        <taxon>Nesidiocoris</taxon>
    </lineage>
</organism>
<proteinExistence type="predicted"/>
<dbReference type="EMBL" id="AP028916">
    <property type="protein sequence ID" value="BES97209.1"/>
    <property type="molecule type" value="Genomic_DNA"/>
</dbReference>